<proteinExistence type="predicted"/>
<dbReference type="AlphaFoldDB" id="F0Q0H2"/>
<evidence type="ECO:0000256" key="2">
    <source>
        <dbReference type="SAM" id="SignalP"/>
    </source>
</evidence>
<evidence type="ECO:0000313" key="3">
    <source>
        <dbReference type="EMBL" id="ADX45197.1"/>
    </source>
</evidence>
<evidence type="ECO:0000256" key="1">
    <source>
        <dbReference type="SAM" id="MobiDB-lite"/>
    </source>
</evidence>
<accession>F0Q0H2</accession>
<dbReference type="KEGG" id="aaa:Acav_1275"/>
<name>F0Q0H2_PARA1</name>
<gene>
    <name evidence="3" type="ordered locus">Acav_1275</name>
</gene>
<dbReference type="EMBL" id="CP002521">
    <property type="protein sequence ID" value="ADX45197.1"/>
    <property type="molecule type" value="Genomic_DNA"/>
</dbReference>
<evidence type="ECO:0000313" key="4">
    <source>
        <dbReference type="Proteomes" id="UP000002482"/>
    </source>
</evidence>
<dbReference type="Proteomes" id="UP000002482">
    <property type="component" value="Chromosome"/>
</dbReference>
<sequence>MQSKTNPVACATVVLLVGILATGTAAAATGSAPALLGATAAANAGPHQTEARSRARGKAPRVRSSPASSSAETPAQRERRLIRECRGLPNAGACLGYARR</sequence>
<feature type="signal peptide" evidence="2">
    <location>
        <begin position="1"/>
        <end position="27"/>
    </location>
</feature>
<dbReference type="HOGENOM" id="CLU_2299532_0_0_4"/>
<organism evidence="3 4">
    <name type="scientific">Paracidovorax avenae (strain ATCC 19860 / DSM 7227 / CCUG 15838 / JCM 20985 / LMG 2117 / NCPPB 1011)</name>
    <name type="common">Acidovorax avenae</name>
    <dbReference type="NCBI Taxonomy" id="643561"/>
    <lineage>
        <taxon>Bacteria</taxon>
        <taxon>Pseudomonadati</taxon>
        <taxon>Pseudomonadota</taxon>
        <taxon>Betaproteobacteria</taxon>
        <taxon>Burkholderiales</taxon>
        <taxon>Comamonadaceae</taxon>
        <taxon>Paracidovorax</taxon>
    </lineage>
</organism>
<keyword evidence="2" id="KW-0732">Signal</keyword>
<dbReference type="GeneID" id="34238515"/>
<protein>
    <submittedName>
        <fullName evidence="3">Uncharacterized protein</fullName>
    </submittedName>
</protein>
<reference evidence="3" key="1">
    <citation type="submission" date="2011-02" db="EMBL/GenBank/DDBJ databases">
        <title>Complete sequence of Acidovorax avenae subsp. avenae ATCC 19860.</title>
        <authorList>
            <consortium name="US DOE Joint Genome Institute"/>
            <person name="Lucas S."/>
            <person name="Copeland A."/>
            <person name="Lapidus A."/>
            <person name="Cheng J.-F."/>
            <person name="Goodwin L."/>
            <person name="Pitluck S."/>
            <person name="Chertkov O."/>
            <person name="Held B."/>
            <person name="Detter J.C."/>
            <person name="Han C."/>
            <person name="Tapia R."/>
            <person name="Land M."/>
            <person name="Hauser L."/>
            <person name="Kyrpides N."/>
            <person name="Ivanova N."/>
            <person name="Ovchinnikova G."/>
            <person name="Pagani I."/>
            <person name="Gordon S."/>
            <person name="Woyke T."/>
        </authorList>
    </citation>
    <scope>NUCLEOTIDE SEQUENCE</scope>
    <source>
        <strain evidence="3">ATCC 19860</strain>
    </source>
</reference>
<feature type="region of interest" description="Disordered" evidence="1">
    <location>
        <begin position="42"/>
        <end position="79"/>
    </location>
</feature>
<keyword evidence="4" id="KW-1185">Reference proteome</keyword>
<feature type="chain" id="PRO_5003256904" evidence="2">
    <location>
        <begin position="28"/>
        <end position="100"/>
    </location>
</feature>
<dbReference type="RefSeq" id="WP_013593728.1">
    <property type="nucleotide sequence ID" value="NC_015138.1"/>
</dbReference>
<feature type="compositionally biased region" description="Low complexity" evidence="1">
    <location>
        <begin position="62"/>
        <end position="71"/>
    </location>
</feature>